<reference evidence="2" key="2">
    <citation type="submission" date="2025-08" db="UniProtKB">
        <authorList>
            <consortium name="Ensembl"/>
        </authorList>
    </citation>
    <scope>IDENTIFICATION</scope>
</reference>
<reference evidence="2 3" key="1">
    <citation type="submission" date="2016-04" db="EMBL/GenBank/DDBJ databases">
        <title>Polished mammalian reference genomes with single-molecule sequencing and chromosome conformation capture applied to the Capra hircus genome.</title>
        <authorList>
            <person name="Bickhart D.M."/>
            <person name="Koren S."/>
            <person name="Rosen B."/>
            <person name="Hastie A."/>
            <person name="Liachko I."/>
            <person name="Sullivan S.T."/>
            <person name="Burton J."/>
            <person name="Sayre B.L."/>
            <person name="Huson H.J."/>
            <person name="Lee J."/>
            <person name="Lam E."/>
            <person name="Kelley C.M."/>
            <person name="Hutchison J.L."/>
            <person name="Zhou Y."/>
            <person name="Sun J."/>
            <person name="Crisa A."/>
            <person name="Schwartz J.C."/>
            <person name="Hammond J.A."/>
            <person name="Schroeder S.G."/>
            <person name="Liu G.E."/>
            <person name="Dunham M."/>
            <person name="Shendure J."/>
            <person name="Sonstegard T.S."/>
            <person name="Phillippy A.M."/>
            <person name="Van Tassell C.P."/>
            <person name="Smith T.P."/>
        </authorList>
    </citation>
    <scope>NUCLEOTIDE SEQUENCE [LARGE SCALE GENOMIC DNA]</scope>
</reference>
<keyword evidence="3" id="KW-1185">Reference proteome</keyword>
<accession>A0A452EQ45</accession>
<organism evidence="2 3">
    <name type="scientific">Capra hircus</name>
    <name type="common">Goat</name>
    <dbReference type="NCBI Taxonomy" id="9925"/>
    <lineage>
        <taxon>Eukaryota</taxon>
        <taxon>Metazoa</taxon>
        <taxon>Chordata</taxon>
        <taxon>Craniata</taxon>
        <taxon>Vertebrata</taxon>
        <taxon>Euteleostomi</taxon>
        <taxon>Mammalia</taxon>
        <taxon>Eutheria</taxon>
        <taxon>Laurasiatheria</taxon>
        <taxon>Artiodactyla</taxon>
        <taxon>Ruminantia</taxon>
        <taxon>Pecora</taxon>
        <taxon>Bovidae</taxon>
        <taxon>Caprinae</taxon>
        <taxon>Capra</taxon>
    </lineage>
</organism>
<evidence type="ECO:0000313" key="3">
    <source>
        <dbReference type="Proteomes" id="UP000291000"/>
    </source>
</evidence>
<dbReference type="STRING" id="9925.ENSCHIP00000013873"/>
<feature type="transmembrane region" description="Helical" evidence="1">
    <location>
        <begin position="139"/>
        <end position="160"/>
    </location>
</feature>
<name>A0A452EQ45_CAPHI</name>
<dbReference type="OMA" id="NHREYAT"/>
<dbReference type="AlphaFoldDB" id="A0A452EQ45"/>
<keyword evidence="1" id="KW-1133">Transmembrane helix</keyword>
<keyword evidence="1" id="KW-0472">Membrane</keyword>
<dbReference type="Proteomes" id="UP000291000">
    <property type="component" value="Chromosome 19"/>
</dbReference>
<keyword evidence="1" id="KW-0812">Transmembrane</keyword>
<evidence type="ECO:0000313" key="2">
    <source>
        <dbReference type="Ensembl" id="ENSCHIP00000013873.1"/>
    </source>
</evidence>
<feature type="transmembrane region" description="Helical" evidence="1">
    <location>
        <begin position="181"/>
        <end position="200"/>
    </location>
</feature>
<dbReference type="Ensembl" id="ENSCHIT00000021666.1">
    <property type="protein sequence ID" value="ENSCHIP00000013873.1"/>
    <property type="gene ID" value="ENSCHIG00000015118.1"/>
</dbReference>
<sequence length="280" mass="30490">MLAARVVCLQTPPSRAFHPAFTFPMNSMTKNHREYATKTRIGIQHGKTGQELTEAIRWEDVGLRALCYYGLGMSNGIGAVEMPQYVKDGLPCSSFLAVSRTALMNFMMRAFNGTCRHTATIEAEVLGSLISPGPQRLAWLPYPGVICAVVVPLTILRGPLLRAEWYTVGTAGGLFPKFLKMGARGVGLGLVCVLTGIYIFRPPTAAGTTPYSVATDGGLVLCSMPLLYDKQKVIKHAEVTQVYGALKYDPISLMLGIYLDPVNIFMRVASILTRGGNRKK</sequence>
<reference evidence="2" key="3">
    <citation type="submission" date="2025-09" db="UniProtKB">
        <authorList>
            <consortium name="Ensembl"/>
        </authorList>
    </citation>
    <scope>IDENTIFICATION</scope>
</reference>
<dbReference type="GeneTree" id="ENSGT01140000285962"/>
<proteinExistence type="predicted"/>
<evidence type="ECO:0000256" key="1">
    <source>
        <dbReference type="SAM" id="Phobius"/>
    </source>
</evidence>
<dbReference type="EMBL" id="LWLT01000022">
    <property type="status" value="NOT_ANNOTATED_CDS"/>
    <property type="molecule type" value="Genomic_DNA"/>
</dbReference>
<protein>
    <submittedName>
        <fullName evidence="2">Uncharacterized protein</fullName>
    </submittedName>
</protein>